<keyword evidence="1" id="KW-0645">Protease</keyword>
<organism evidence="7 8">
    <name type="scientific">Corallococcus macrosporus DSM 14697</name>
    <dbReference type="NCBI Taxonomy" id="1189310"/>
    <lineage>
        <taxon>Bacteria</taxon>
        <taxon>Pseudomonadati</taxon>
        <taxon>Myxococcota</taxon>
        <taxon>Myxococcia</taxon>
        <taxon>Myxococcales</taxon>
        <taxon>Cystobacterineae</taxon>
        <taxon>Myxococcaceae</taxon>
        <taxon>Corallococcus</taxon>
    </lineage>
</organism>
<evidence type="ECO:0000313" key="7">
    <source>
        <dbReference type="EMBL" id="ATB48360.1"/>
    </source>
</evidence>
<keyword evidence="8" id="KW-1185">Reference proteome</keyword>
<dbReference type="Proteomes" id="UP000217343">
    <property type="component" value="Chromosome"/>
</dbReference>
<dbReference type="PANTHER" id="PTHR34858">
    <property type="entry name" value="CYSO-CYSTEINE PEPTIDASE"/>
    <property type="match status" value="1"/>
</dbReference>
<dbReference type="CDD" id="cd08070">
    <property type="entry name" value="MPN_like"/>
    <property type="match status" value="1"/>
</dbReference>
<proteinExistence type="predicted"/>
<evidence type="ECO:0000256" key="5">
    <source>
        <dbReference type="ARBA" id="ARBA00023049"/>
    </source>
</evidence>
<keyword evidence="5" id="KW-0482">Metalloprotease</keyword>
<reference evidence="7 8" key="1">
    <citation type="submission" date="2017-06" db="EMBL/GenBank/DDBJ databases">
        <title>Sequencing and comparative analysis of myxobacterial genomes.</title>
        <authorList>
            <person name="Rupp O."/>
            <person name="Goesmann A."/>
            <person name="Sogaard-Andersen L."/>
        </authorList>
    </citation>
    <scope>NUCLEOTIDE SEQUENCE [LARGE SCALE GENOMIC DNA]</scope>
    <source>
        <strain evidence="7 8">DSM 14697</strain>
    </source>
</reference>
<gene>
    <name evidence="7" type="ORF">MYMAC_003987</name>
</gene>
<dbReference type="PANTHER" id="PTHR34858:SF1">
    <property type="entry name" value="CYSO-CYSTEINE PEPTIDASE"/>
    <property type="match status" value="1"/>
</dbReference>
<dbReference type="SUPFAM" id="SSF102712">
    <property type="entry name" value="JAB1/MPN domain"/>
    <property type="match status" value="1"/>
</dbReference>
<evidence type="ECO:0000256" key="4">
    <source>
        <dbReference type="ARBA" id="ARBA00022833"/>
    </source>
</evidence>
<keyword evidence="3" id="KW-0378">Hydrolase</keyword>
<keyword evidence="4" id="KW-0862">Zinc</keyword>
<evidence type="ECO:0000256" key="3">
    <source>
        <dbReference type="ARBA" id="ARBA00022801"/>
    </source>
</evidence>
<dbReference type="EMBL" id="CP022203">
    <property type="protein sequence ID" value="ATB48360.1"/>
    <property type="molecule type" value="Genomic_DNA"/>
</dbReference>
<sequence length="137" mass="15050">MSAWPKPVLAEVSRHLEAAYPFEGCGVILREEGTGALRIRPLRNAAGNPRQAYAFAPEEWLSVCMEADARAERVVCVFHSHVDAPATFSREDALRAAPEGYPLLPKVSYLVGSIHCGSVHYVSEYEWCAGNFVSRTG</sequence>
<dbReference type="OrthoDB" id="9802958at2"/>
<dbReference type="KEGG" id="mmas:MYMAC_003987"/>
<evidence type="ECO:0000259" key="6">
    <source>
        <dbReference type="Pfam" id="PF14464"/>
    </source>
</evidence>
<name>A0A250JXK8_9BACT</name>
<dbReference type="GO" id="GO:0008235">
    <property type="term" value="F:metalloexopeptidase activity"/>
    <property type="evidence" value="ECO:0007669"/>
    <property type="project" value="TreeGrafter"/>
</dbReference>
<dbReference type="InterPro" id="IPR051929">
    <property type="entry name" value="VirAsm_ModProt"/>
</dbReference>
<dbReference type="Gene3D" id="3.40.140.10">
    <property type="entry name" value="Cytidine Deaminase, domain 2"/>
    <property type="match status" value="1"/>
</dbReference>
<dbReference type="RefSeq" id="WP_013940683.1">
    <property type="nucleotide sequence ID" value="NZ_CP022203.1"/>
</dbReference>
<evidence type="ECO:0000256" key="2">
    <source>
        <dbReference type="ARBA" id="ARBA00022723"/>
    </source>
</evidence>
<dbReference type="AlphaFoldDB" id="A0A250JXK8"/>
<keyword evidence="2" id="KW-0479">Metal-binding</keyword>
<dbReference type="Pfam" id="PF14464">
    <property type="entry name" value="Prok-JAB"/>
    <property type="match status" value="1"/>
</dbReference>
<dbReference type="InterPro" id="IPR028090">
    <property type="entry name" value="JAB_dom_prok"/>
</dbReference>
<accession>A0A250JXK8</accession>
<evidence type="ECO:0000313" key="8">
    <source>
        <dbReference type="Proteomes" id="UP000217343"/>
    </source>
</evidence>
<evidence type="ECO:0000256" key="1">
    <source>
        <dbReference type="ARBA" id="ARBA00022670"/>
    </source>
</evidence>
<feature type="domain" description="JAB" evidence="6">
    <location>
        <begin position="5"/>
        <end position="114"/>
    </location>
</feature>
<protein>
    <recommendedName>
        <fullName evidence="6">JAB domain-containing protein</fullName>
    </recommendedName>
</protein>
<dbReference type="GO" id="GO:0008270">
    <property type="term" value="F:zinc ion binding"/>
    <property type="evidence" value="ECO:0007669"/>
    <property type="project" value="TreeGrafter"/>
</dbReference>
<dbReference type="GO" id="GO:0006508">
    <property type="term" value="P:proteolysis"/>
    <property type="evidence" value="ECO:0007669"/>
    <property type="project" value="UniProtKB-KW"/>
</dbReference>